<dbReference type="AlphaFoldDB" id="A0A1I6MI60"/>
<proteinExistence type="predicted"/>
<keyword evidence="2" id="KW-1185">Reference proteome</keyword>
<accession>A0A1I6MI60</accession>
<evidence type="ECO:0000313" key="2">
    <source>
        <dbReference type="Proteomes" id="UP000199024"/>
    </source>
</evidence>
<organism evidence="1 2">
    <name type="scientific">Granulicella pectinivorans</name>
    <dbReference type="NCBI Taxonomy" id="474950"/>
    <lineage>
        <taxon>Bacteria</taxon>
        <taxon>Pseudomonadati</taxon>
        <taxon>Acidobacteriota</taxon>
        <taxon>Terriglobia</taxon>
        <taxon>Terriglobales</taxon>
        <taxon>Acidobacteriaceae</taxon>
        <taxon>Granulicella</taxon>
    </lineage>
</organism>
<gene>
    <name evidence="1" type="ORF">SAMN05421771_2704</name>
</gene>
<name>A0A1I6MI60_9BACT</name>
<evidence type="ECO:0000313" key="1">
    <source>
        <dbReference type="EMBL" id="SFS15410.1"/>
    </source>
</evidence>
<sequence>MSAAHTVPAMEPALFNPQTGRLDAARIAREFNVPVAIIAEAIGRKAPGVRKSPDASSLQGELRRLYRIWVALVDLYAGDKTNARIFLNAPNRSLENHAPIEFIENGDLAPLELFVEAMSTRQPV</sequence>
<dbReference type="OrthoDB" id="118356at2"/>
<protein>
    <submittedName>
        <fullName evidence="1">Uncharacterized conserved protein, DUF2384 family</fullName>
    </submittedName>
</protein>
<dbReference type="EMBL" id="FOZL01000001">
    <property type="protein sequence ID" value="SFS15410.1"/>
    <property type="molecule type" value="Genomic_DNA"/>
</dbReference>
<dbReference type="STRING" id="474950.SAMN05421771_2704"/>
<dbReference type="Proteomes" id="UP000199024">
    <property type="component" value="Unassembled WGS sequence"/>
</dbReference>
<reference evidence="1 2" key="1">
    <citation type="submission" date="2016-10" db="EMBL/GenBank/DDBJ databases">
        <authorList>
            <person name="de Groot N.N."/>
        </authorList>
    </citation>
    <scope>NUCLEOTIDE SEQUENCE [LARGE SCALE GENOMIC DNA]</scope>
    <source>
        <strain evidence="1 2">DSM 21001</strain>
    </source>
</reference>